<feature type="domain" description="GGDEF" evidence="3">
    <location>
        <begin position="379"/>
        <end position="513"/>
    </location>
</feature>
<dbReference type="Gene3D" id="6.10.340.10">
    <property type="match status" value="1"/>
</dbReference>
<dbReference type="InterPro" id="IPR043128">
    <property type="entry name" value="Rev_trsase/Diguanyl_cyclase"/>
</dbReference>
<evidence type="ECO:0000256" key="1">
    <source>
        <dbReference type="SAM" id="Phobius"/>
    </source>
</evidence>
<name>A0ABT5WL83_9GAMM</name>
<dbReference type="SUPFAM" id="SSF141868">
    <property type="entry name" value="EAL domain-like"/>
    <property type="match status" value="1"/>
</dbReference>
<dbReference type="PANTHER" id="PTHR44757">
    <property type="entry name" value="DIGUANYLATE CYCLASE DGCP"/>
    <property type="match status" value="1"/>
</dbReference>
<dbReference type="InterPro" id="IPR029787">
    <property type="entry name" value="Nucleotide_cyclase"/>
</dbReference>
<dbReference type="Gene3D" id="3.30.70.270">
    <property type="match status" value="1"/>
</dbReference>
<feature type="transmembrane region" description="Helical" evidence="1">
    <location>
        <begin position="9"/>
        <end position="28"/>
    </location>
</feature>
<gene>
    <name evidence="4" type="ORF">M3I01_018370</name>
</gene>
<dbReference type="SMART" id="SM00267">
    <property type="entry name" value="GGDEF"/>
    <property type="match status" value="1"/>
</dbReference>
<feature type="domain" description="EAL" evidence="2">
    <location>
        <begin position="522"/>
        <end position="781"/>
    </location>
</feature>
<evidence type="ECO:0000259" key="3">
    <source>
        <dbReference type="PROSITE" id="PS50887"/>
    </source>
</evidence>
<dbReference type="Gene3D" id="3.20.20.450">
    <property type="entry name" value="EAL domain"/>
    <property type="match status" value="1"/>
</dbReference>
<dbReference type="CDD" id="cd01948">
    <property type="entry name" value="EAL"/>
    <property type="match status" value="1"/>
</dbReference>
<dbReference type="EMBL" id="JAMZEG020000005">
    <property type="protein sequence ID" value="MDE8604830.1"/>
    <property type="molecule type" value="Genomic_DNA"/>
</dbReference>
<dbReference type="PROSITE" id="PS50887">
    <property type="entry name" value="GGDEF"/>
    <property type="match status" value="1"/>
</dbReference>
<dbReference type="PROSITE" id="PS50883">
    <property type="entry name" value="EAL"/>
    <property type="match status" value="1"/>
</dbReference>
<dbReference type="RefSeq" id="WP_275565243.1">
    <property type="nucleotide sequence ID" value="NZ_JAMZEG020000005.1"/>
</dbReference>
<keyword evidence="5" id="KW-1185">Reference proteome</keyword>
<dbReference type="InterPro" id="IPR001633">
    <property type="entry name" value="EAL_dom"/>
</dbReference>
<dbReference type="CDD" id="cd01949">
    <property type="entry name" value="GGDEF"/>
    <property type="match status" value="1"/>
</dbReference>
<evidence type="ECO:0000259" key="2">
    <source>
        <dbReference type="PROSITE" id="PS50883"/>
    </source>
</evidence>
<accession>A0ABT5WL83</accession>
<evidence type="ECO:0000313" key="4">
    <source>
        <dbReference type="EMBL" id="MDE8604830.1"/>
    </source>
</evidence>
<sequence>MLNTLKGRLYLLSILIVLPLYCFIYWSFDYSRVIVQEELLKAAKLVSNQAAENQQSLVDSTQRFLTSLVSISHIQQPNSDGCRRFVQELTPLFEGYVNIGVPNDKGILTCNGTQLKKTVDVSDRQYIRDALTKKSFTTSGVQVDRAMGHPTINFAYPVPSRENETVSVGVAVVVISLDWWSTLLSRNNLPTDSVAYVLDSSGQAVASYPKNTRFEYPGHFNTIWQSDDGVNRIFNKREVLNKDGQVQLTFLTGMAVDQSLQIVNERYTLMAVIFSILVLVIYALFQLFFINTISRPLHRLSDLALRLGRNEPIYAVRSIGVKEMDDLQGCFIKMAEGKSQAEEEIIRLAQTDSLTGMPNRDAFNRKLSDILVVAKENKSKLGIVLIDLDNFKEVNDTRGHEVGDDVLKEMAERFTQNCSNAHFIGRIGGDEFIFLFEGEHSSSEKMLVLSEEIIRLVKQPFTVAYGDVVMSASVGVVLYPDDGENIRELMGAADQAMYHAKKCGRDTIRRFNKELKDTLIQKMALIKDLRHAICNQEFYLVYQPIINRQGLVTKFEALIRWQHPERGLISPDQFIGFAEESGQILEIGAWVINEAKRALPKIRQVYGSDAQVSVNVSPMQLSNHHDNTCQFLNSLLTPDDNTEVTQQKNGLVVEITEHLLMNLDENTRKALLGFREKGIEVALDDFGTGYSSLSYLMNYDIDYLKIDKSFVQKLDDESSSVSLCEAIISMAHKLNMSVIAEGVETKEQRDVLLEYGCDYLQGFFFSRPMKLDQVLVYKQEK</sequence>
<dbReference type="Gene3D" id="3.30.450.20">
    <property type="entry name" value="PAS domain"/>
    <property type="match status" value="1"/>
</dbReference>
<dbReference type="Proteomes" id="UP001139522">
    <property type="component" value="Unassembled WGS sequence"/>
</dbReference>
<evidence type="ECO:0000313" key="5">
    <source>
        <dbReference type="Proteomes" id="UP001139522"/>
    </source>
</evidence>
<dbReference type="Pfam" id="PF00563">
    <property type="entry name" value="EAL"/>
    <property type="match status" value="1"/>
</dbReference>
<dbReference type="InterPro" id="IPR000160">
    <property type="entry name" value="GGDEF_dom"/>
</dbReference>
<keyword evidence="1" id="KW-0472">Membrane</keyword>
<proteinExistence type="predicted"/>
<keyword evidence="1" id="KW-0812">Transmembrane</keyword>
<protein>
    <submittedName>
        <fullName evidence="4">EAL domain-containing protein</fullName>
    </submittedName>
</protein>
<dbReference type="Pfam" id="PF00990">
    <property type="entry name" value="GGDEF"/>
    <property type="match status" value="1"/>
</dbReference>
<keyword evidence="1" id="KW-1133">Transmembrane helix</keyword>
<organism evidence="4 5">
    <name type="scientific">Marinomonas maritima</name>
    <dbReference type="NCBI Taxonomy" id="2940935"/>
    <lineage>
        <taxon>Bacteria</taxon>
        <taxon>Pseudomonadati</taxon>
        <taxon>Pseudomonadota</taxon>
        <taxon>Gammaproteobacteria</taxon>
        <taxon>Oceanospirillales</taxon>
        <taxon>Oceanospirillaceae</taxon>
        <taxon>Marinomonas</taxon>
    </lineage>
</organism>
<dbReference type="InterPro" id="IPR052155">
    <property type="entry name" value="Biofilm_reg_signaling"/>
</dbReference>
<dbReference type="NCBIfam" id="TIGR00254">
    <property type="entry name" value="GGDEF"/>
    <property type="match status" value="1"/>
</dbReference>
<dbReference type="SUPFAM" id="SSF55073">
    <property type="entry name" value="Nucleotide cyclase"/>
    <property type="match status" value="1"/>
</dbReference>
<comment type="caution">
    <text evidence="4">The sequence shown here is derived from an EMBL/GenBank/DDBJ whole genome shotgun (WGS) entry which is preliminary data.</text>
</comment>
<dbReference type="SMART" id="SM00052">
    <property type="entry name" value="EAL"/>
    <property type="match status" value="1"/>
</dbReference>
<dbReference type="InterPro" id="IPR035919">
    <property type="entry name" value="EAL_sf"/>
</dbReference>
<feature type="transmembrane region" description="Helical" evidence="1">
    <location>
        <begin position="267"/>
        <end position="290"/>
    </location>
</feature>
<dbReference type="PANTHER" id="PTHR44757:SF2">
    <property type="entry name" value="BIOFILM ARCHITECTURE MAINTENANCE PROTEIN MBAA"/>
    <property type="match status" value="1"/>
</dbReference>
<reference evidence="4" key="1">
    <citation type="submission" date="2023-01" db="EMBL/GenBank/DDBJ databases">
        <title>Psychroserpens sp. MSW6 and Marinomonas sp. RSW2, isolated from seawater.</title>
        <authorList>
            <person name="Kristyanto S."/>
            <person name="Jung J."/>
            <person name="Kim J.M."/>
            <person name="Jeon C.O."/>
        </authorList>
    </citation>
    <scope>NUCLEOTIDE SEQUENCE</scope>
    <source>
        <strain evidence="4">RSW2</strain>
    </source>
</reference>